<dbReference type="GO" id="GO:0030915">
    <property type="term" value="C:Smc5-Smc6 complex"/>
    <property type="evidence" value="ECO:0007669"/>
    <property type="project" value="TreeGrafter"/>
</dbReference>
<evidence type="ECO:0000313" key="11">
    <source>
        <dbReference type="EnsemblMetazoa" id="Aqu2.1.18791_001"/>
    </source>
</evidence>
<dbReference type="GO" id="GO:0003697">
    <property type="term" value="F:single-stranded DNA binding"/>
    <property type="evidence" value="ECO:0007669"/>
    <property type="project" value="TreeGrafter"/>
</dbReference>
<comment type="subcellular location">
    <subcellularLocation>
        <location evidence="2">Chromosome</location>
    </subcellularLocation>
    <subcellularLocation>
        <location evidence="1">Nucleus</location>
    </subcellularLocation>
</comment>
<dbReference type="FunFam" id="3.40.50.300:FF:001301">
    <property type="entry name" value="Structural maintenance of chromosomes 5"/>
    <property type="match status" value="1"/>
</dbReference>
<dbReference type="eggNOG" id="KOG0979">
    <property type="taxonomic scope" value="Eukaryota"/>
</dbReference>
<evidence type="ECO:0000256" key="3">
    <source>
        <dbReference type="ARBA" id="ARBA00010171"/>
    </source>
</evidence>
<dbReference type="PANTHER" id="PTHR45916">
    <property type="entry name" value="STRUCTURAL MAINTENANCE OF CHROMOSOMES PROTEIN 5"/>
    <property type="match status" value="1"/>
</dbReference>
<evidence type="ECO:0000256" key="10">
    <source>
        <dbReference type="SAM" id="Coils"/>
    </source>
</evidence>
<evidence type="ECO:0000256" key="2">
    <source>
        <dbReference type="ARBA" id="ARBA00004286"/>
    </source>
</evidence>
<dbReference type="GO" id="GO:0000724">
    <property type="term" value="P:double-strand break repair via homologous recombination"/>
    <property type="evidence" value="ECO:0007669"/>
    <property type="project" value="TreeGrafter"/>
</dbReference>
<evidence type="ECO:0000256" key="7">
    <source>
        <dbReference type="ARBA" id="ARBA00022840"/>
    </source>
</evidence>
<evidence type="ECO:0000256" key="4">
    <source>
        <dbReference type="ARBA" id="ARBA00018687"/>
    </source>
</evidence>
<keyword evidence="9" id="KW-0539">Nucleus</keyword>
<evidence type="ECO:0000256" key="1">
    <source>
        <dbReference type="ARBA" id="ARBA00004123"/>
    </source>
</evidence>
<dbReference type="EnsemblMetazoa" id="Aqu2.1.18791_001">
    <property type="protein sequence ID" value="Aqu2.1.18791_001"/>
    <property type="gene ID" value="Aqu2.1.18791"/>
</dbReference>
<organism evidence="11">
    <name type="scientific">Amphimedon queenslandica</name>
    <name type="common">Sponge</name>
    <dbReference type="NCBI Taxonomy" id="400682"/>
    <lineage>
        <taxon>Eukaryota</taxon>
        <taxon>Metazoa</taxon>
        <taxon>Porifera</taxon>
        <taxon>Demospongiae</taxon>
        <taxon>Heteroscleromorpha</taxon>
        <taxon>Haplosclerida</taxon>
        <taxon>Niphatidae</taxon>
        <taxon>Amphimedon</taxon>
    </lineage>
</organism>
<accession>A0A1X7TU81</accession>
<keyword evidence="5" id="KW-0158">Chromosome</keyword>
<name>A0A1X7TU81_AMPQE</name>
<dbReference type="InParanoid" id="A0A1X7TU81"/>
<dbReference type="GO" id="GO:0005524">
    <property type="term" value="F:ATP binding"/>
    <property type="evidence" value="ECO:0007669"/>
    <property type="project" value="UniProtKB-KW"/>
</dbReference>
<keyword evidence="6" id="KW-0547">Nucleotide-binding</keyword>
<evidence type="ECO:0000256" key="6">
    <source>
        <dbReference type="ARBA" id="ARBA00022741"/>
    </source>
</evidence>
<comment type="similarity">
    <text evidence="3">Belongs to the SMC family. SMC5 subfamily.</text>
</comment>
<keyword evidence="8 10" id="KW-0175">Coiled coil</keyword>
<dbReference type="SUPFAM" id="SSF52540">
    <property type="entry name" value="P-loop containing nucleoside triphosphate hydrolases"/>
    <property type="match status" value="1"/>
</dbReference>
<dbReference type="Gene3D" id="3.40.50.300">
    <property type="entry name" value="P-loop containing nucleotide triphosphate hydrolases"/>
    <property type="match status" value="1"/>
</dbReference>
<evidence type="ECO:0000256" key="5">
    <source>
        <dbReference type="ARBA" id="ARBA00022454"/>
    </source>
</evidence>
<dbReference type="GO" id="GO:0005634">
    <property type="term" value="C:nucleus"/>
    <property type="evidence" value="ECO:0007669"/>
    <property type="project" value="UniProtKB-SubCell"/>
</dbReference>
<proteinExistence type="inferred from homology"/>
<protein>
    <recommendedName>
        <fullName evidence="4">Structural maintenance of chromosomes protein 5</fullName>
    </recommendedName>
</protein>
<dbReference type="PANTHER" id="PTHR45916:SF1">
    <property type="entry name" value="STRUCTURAL MAINTENANCE OF CHROMOSOMES PROTEIN 5"/>
    <property type="match status" value="1"/>
</dbReference>
<evidence type="ECO:0000256" key="9">
    <source>
        <dbReference type="ARBA" id="ARBA00023242"/>
    </source>
</evidence>
<keyword evidence="7" id="KW-0067">ATP-binding</keyword>
<dbReference type="InterPro" id="IPR027417">
    <property type="entry name" value="P-loop_NTPase"/>
</dbReference>
<dbReference type="STRING" id="400682.A0A1X7TU81"/>
<dbReference type="AlphaFoldDB" id="A0A1X7TU81"/>
<dbReference type="OrthoDB" id="10254973at2759"/>
<sequence length="245" mass="28778">MLLSPINHLAFTSYPETSAELEDLIHEHQTQVQMHSSSLNDEEAATRQYEANESKIKELREQIEKEDEEYQNHEQNIEELKNRWLKPLDEMIKKINEKFSKFFRDMKCVGEVDLLKDETETDFKKYGVQIRVKFRSEESLHVLDARHQSGGERSVFTMLYLMALQDITNCPFRVVDEINQGMDSINERSVFNQIVRTVNQRDTPQYFVLTPKLLQGLDYSDSVTVHIIHNGLHMSPDVWDKKCLV</sequence>
<feature type="coiled-coil region" evidence="10">
    <location>
        <begin position="42"/>
        <end position="83"/>
    </location>
</feature>
<reference evidence="11" key="1">
    <citation type="submission" date="2017-05" db="UniProtKB">
        <authorList>
            <consortium name="EnsemblMetazoa"/>
        </authorList>
    </citation>
    <scope>IDENTIFICATION</scope>
</reference>
<evidence type="ECO:0000256" key="8">
    <source>
        <dbReference type="ARBA" id="ARBA00023054"/>
    </source>
</evidence>